<keyword evidence="4" id="KW-1185">Reference proteome</keyword>
<evidence type="ECO:0000256" key="1">
    <source>
        <dbReference type="SAM" id="MobiDB-lite"/>
    </source>
</evidence>
<name>A0A1L4FT50_9BACT</name>
<dbReference type="EMBL" id="CP017813">
    <property type="protein sequence ID" value="APJ38805.1"/>
    <property type="molecule type" value="Genomic_DNA"/>
</dbReference>
<feature type="signal peptide" evidence="2">
    <location>
        <begin position="1"/>
        <end position="22"/>
    </location>
</feature>
<sequence>MKKILLLTLASSPIFMIPICVAQKCTKKEEPVSEKSKEDVKPEKPKNDKPDTPKEPVSETPKEEVKPDTPKEPVSETPKEAEPDSPKEPVENQPNSTQDSEPENKWNPSKSKDNKNQKIKNKLFEKLIKTLEKRYPESYDWSKASEVEIAKYLVSKVFYDQQKYSSTHGKLSLSLETRISKLLNGADVSFSNRVYNVTMVNKISLRIDKVFEFLRQIKQMKGKKLHFYFEYSGTLLSTNNQFDWKQNITLMIYFENTELPKISSFNEAEQLFKESNLSHMEYDTKVENNTLYEQPYEMVVFTFNSPSEYKNALIELNSLFVSLGVRRKIPYRFKIWSKKLDFESENSISITDTSKMSWYNAKWSIGINISFFEGIKLKDISVAFSLRKYQYVDKFIQTNFIWDIKGTFVLNLYKKSIYSSDVDYWAWPKSWW</sequence>
<evidence type="ECO:0000256" key="2">
    <source>
        <dbReference type="SAM" id="SignalP"/>
    </source>
</evidence>
<keyword evidence="2" id="KW-0732">Signal</keyword>
<feature type="chain" id="PRO_5012046707" evidence="2">
    <location>
        <begin position="23"/>
        <end position="432"/>
    </location>
</feature>
<evidence type="ECO:0000313" key="3">
    <source>
        <dbReference type="EMBL" id="APJ38805.1"/>
    </source>
</evidence>
<dbReference type="KEGG" id="mpul:BLA55_04065"/>
<dbReference type="OrthoDB" id="9806254at2"/>
<dbReference type="Proteomes" id="UP000184322">
    <property type="component" value="Chromosome"/>
</dbReference>
<accession>A0A1L4FT50</accession>
<reference evidence="4" key="1">
    <citation type="submission" date="2016-10" db="EMBL/GenBank/DDBJ databases">
        <authorList>
            <person name="Beylefeld A."/>
            <person name="Abolnik C."/>
        </authorList>
    </citation>
    <scope>NUCLEOTIDE SEQUENCE [LARGE SCALE GENOMIC DNA]</scope>
    <source>
        <strain evidence="4">B359_6</strain>
    </source>
</reference>
<evidence type="ECO:0000313" key="4">
    <source>
        <dbReference type="Proteomes" id="UP000184322"/>
    </source>
</evidence>
<protein>
    <submittedName>
        <fullName evidence="3">Uncharacterized protein</fullName>
    </submittedName>
</protein>
<dbReference type="AlphaFoldDB" id="A0A1L4FT50"/>
<dbReference type="RefSeq" id="WP_073372746.1">
    <property type="nucleotide sequence ID" value="NZ_CP017813.1"/>
</dbReference>
<organism evidence="3 4">
    <name type="scientific">Mycoplasmopsis pullorum</name>
    <dbReference type="NCBI Taxonomy" id="48003"/>
    <lineage>
        <taxon>Bacteria</taxon>
        <taxon>Bacillati</taxon>
        <taxon>Mycoplasmatota</taxon>
        <taxon>Mycoplasmoidales</taxon>
        <taxon>Metamycoplasmataceae</taxon>
        <taxon>Mycoplasmopsis</taxon>
    </lineage>
</organism>
<gene>
    <name evidence="3" type="ORF">BLA55_04065</name>
</gene>
<feature type="region of interest" description="Disordered" evidence="1">
    <location>
        <begin position="25"/>
        <end position="118"/>
    </location>
</feature>
<feature type="compositionally biased region" description="Basic and acidic residues" evidence="1">
    <location>
        <begin position="26"/>
        <end position="90"/>
    </location>
</feature>
<proteinExistence type="predicted"/>